<gene>
    <name evidence="1" type="ORF">Pro02_01040</name>
</gene>
<keyword evidence="2" id="KW-1185">Reference proteome</keyword>
<sequence length="124" mass="13229">MGEPWGNGPVPDLEKRSPVAVVLTFRTGKADMASIEKRTGAGGRTTYRVSWVIGGARGGGRDSETCDSLRIAKRFKALVEAAGERRPEGYPKRWRGLELAAAAPKTVHNLHGGVHCPGALLRGP</sequence>
<comment type="caution">
    <text evidence="1">The sequence shown here is derived from an EMBL/GenBank/DDBJ whole genome shotgun (WGS) entry which is preliminary data.</text>
</comment>
<name>A0A8J3RWY5_PLARO</name>
<evidence type="ECO:0000313" key="1">
    <source>
        <dbReference type="EMBL" id="GIH81696.1"/>
    </source>
</evidence>
<reference evidence="1" key="1">
    <citation type="submission" date="2021-01" db="EMBL/GenBank/DDBJ databases">
        <title>Whole genome shotgun sequence of Planobispora rosea NBRC 15558.</title>
        <authorList>
            <person name="Komaki H."/>
            <person name="Tamura T."/>
        </authorList>
    </citation>
    <scope>NUCLEOTIDE SEQUENCE</scope>
    <source>
        <strain evidence="1">NBRC 15558</strain>
    </source>
</reference>
<dbReference type="EMBL" id="BOOI01000001">
    <property type="protein sequence ID" value="GIH81696.1"/>
    <property type="molecule type" value="Genomic_DNA"/>
</dbReference>
<evidence type="ECO:0000313" key="2">
    <source>
        <dbReference type="Proteomes" id="UP000655044"/>
    </source>
</evidence>
<proteinExistence type="predicted"/>
<accession>A0A8J3RWY5</accession>
<protein>
    <submittedName>
        <fullName evidence="1">Uncharacterized protein</fullName>
    </submittedName>
</protein>
<dbReference type="AlphaFoldDB" id="A0A8J3RWY5"/>
<organism evidence="1 2">
    <name type="scientific">Planobispora rosea</name>
    <dbReference type="NCBI Taxonomy" id="35762"/>
    <lineage>
        <taxon>Bacteria</taxon>
        <taxon>Bacillati</taxon>
        <taxon>Actinomycetota</taxon>
        <taxon>Actinomycetes</taxon>
        <taxon>Streptosporangiales</taxon>
        <taxon>Streptosporangiaceae</taxon>
        <taxon>Planobispora</taxon>
    </lineage>
</organism>
<dbReference type="Proteomes" id="UP000655044">
    <property type="component" value="Unassembled WGS sequence"/>
</dbReference>